<keyword evidence="1" id="KW-0677">Repeat</keyword>
<dbReference type="Gene3D" id="1.10.1410.40">
    <property type="match status" value="1"/>
</dbReference>
<accession>A0A7M5UU63</accession>
<dbReference type="EnsemblMetazoa" id="CLYHEMT004575.4">
    <property type="protein sequence ID" value="CLYHEMP004575.4"/>
    <property type="gene ID" value="CLYHEMG004575"/>
</dbReference>
<evidence type="ECO:0000259" key="4">
    <source>
        <dbReference type="Pfam" id="PF03281"/>
    </source>
</evidence>
<dbReference type="OrthoDB" id="7464126at2759"/>
<dbReference type="AlphaFoldDB" id="A0A7M5UU63"/>
<dbReference type="InterPro" id="IPR046903">
    <property type="entry name" value="Mab-21-like_nuc_Trfase"/>
</dbReference>
<dbReference type="PANTHER" id="PTHR24198:SF165">
    <property type="entry name" value="ANKYRIN REPEAT-CONTAINING PROTEIN-RELATED"/>
    <property type="match status" value="1"/>
</dbReference>
<proteinExistence type="predicted"/>
<dbReference type="Pfam" id="PF12796">
    <property type="entry name" value="Ank_2"/>
    <property type="match status" value="1"/>
</dbReference>
<evidence type="ECO:0000313" key="5">
    <source>
        <dbReference type="EnsemblMetazoa" id="CLYHEMP004575.4"/>
    </source>
</evidence>
<dbReference type="PANTHER" id="PTHR24198">
    <property type="entry name" value="ANKYRIN REPEAT AND PROTEIN KINASE DOMAIN-CONTAINING PROTEIN"/>
    <property type="match status" value="1"/>
</dbReference>
<dbReference type="InterPro" id="IPR002110">
    <property type="entry name" value="Ankyrin_rpt"/>
</dbReference>
<organism evidence="5 6">
    <name type="scientific">Clytia hemisphaerica</name>
    <dbReference type="NCBI Taxonomy" id="252671"/>
    <lineage>
        <taxon>Eukaryota</taxon>
        <taxon>Metazoa</taxon>
        <taxon>Cnidaria</taxon>
        <taxon>Hydrozoa</taxon>
        <taxon>Hydroidolina</taxon>
        <taxon>Leptothecata</taxon>
        <taxon>Obeliida</taxon>
        <taxon>Clytiidae</taxon>
        <taxon>Clytia</taxon>
    </lineage>
</organism>
<dbReference type="Gene3D" id="3.30.460.90">
    <property type="match status" value="1"/>
</dbReference>
<sequence>MISNISEMDDEIRTQMRKFYNKHILVSTTGLDVEGTTKFIITKCIEIYQSKQIEAELKVGRSEKEIEILGKFVKMCVEEFPEGECRKQFLQTGQNTLELLQHPSNLIYAQMSPNNETILHRAIKDDTLKRDVDITFVTDLVDLGADFKVKDNGGKTPFSLAALNRNYAVMKMMLETGRISKDQIQNAMFEILYFIPLETPINQVESLFQLLKTYGGDMNLRNRSHQSLVEYCVSSPRWLPSLDVFKYLVNTCHKCCLRRSDGLSLIHTFVENQSHQRRSESVLRYLCELHDIDVNERDNEQLTPLIKSIMRSGLEFCKVLLEKGADVQMTYPDDMTCLHYAASIHASNKINDYYKIAKALLKHGAVIEAKDCFGDTPIIYAASTGDTKVFKVFWRKHQKLAPIDSALSDRLITVAMLTGFDSLVSEIEKLCSSNNINVSTKDAPPPRKGISLTNDSWKVWLKEKENEMILNAKNGQKPRIMDAFKERDKMLQIENDEIQRQFSELLDRISKCGNDQDFPFTPILSGSNVEGTKIGVLDEIDFLCQLKFNLKPEQYEILTKNVSNLKQIKIISSSDIANLSDFIDEESFLSSRKIAAQLWKIFASSFKKEDIWKDLYFTRPWWEDDSLHTGGVSFISTINLIWNSANIKRLHISVDLVPTLILPKEKGVIENSKSFEILQNHFELDSEIGKNLLVSKKVDSEFVNEQDKSIIWRKSYSFVEAAIFQQLPQCARDGYKLTKFVRDSRICPAFTHVDTKSVDKLITSYVLKTCLFHEVAMEIETGKLQLESFTSIEWGTKILNRLESYMNNTKNKVPAFFDENISLSIKGQSHVSPDIVIKMVIAFCEIGKKWLSQPWDFIDV</sequence>
<feature type="domain" description="Mab-21-like nucleotidyltransferase" evidence="4">
    <location>
        <begin position="530"/>
        <end position="725"/>
    </location>
</feature>
<dbReference type="Gene3D" id="1.25.40.20">
    <property type="entry name" value="Ankyrin repeat-containing domain"/>
    <property type="match status" value="2"/>
</dbReference>
<protein>
    <recommendedName>
        <fullName evidence="4">Mab-21-like nucleotidyltransferase domain-containing protein</fullName>
    </recommendedName>
</protein>
<evidence type="ECO:0000313" key="6">
    <source>
        <dbReference type="Proteomes" id="UP000594262"/>
    </source>
</evidence>
<dbReference type="PROSITE" id="PS50088">
    <property type="entry name" value="ANK_REPEAT"/>
    <property type="match status" value="1"/>
</dbReference>
<name>A0A7M5UU63_9CNID</name>
<dbReference type="InterPro" id="IPR036770">
    <property type="entry name" value="Ankyrin_rpt-contain_sf"/>
</dbReference>
<feature type="repeat" description="ANK" evidence="3">
    <location>
        <begin position="114"/>
        <end position="152"/>
    </location>
</feature>
<dbReference type="SMART" id="SM00248">
    <property type="entry name" value="ANK"/>
    <property type="match status" value="6"/>
</dbReference>
<dbReference type="Proteomes" id="UP000594262">
    <property type="component" value="Unplaced"/>
</dbReference>
<evidence type="ECO:0000256" key="1">
    <source>
        <dbReference type="ARBA" id="ARBA00022737"/>
    </source>
</evidence>
<evidence type="ECO:0000256" key="2">
    <source>
        <dbReference type="ARBA" id="ARBA00023043"/>
    </source>
</evidence>
<dbReference type="Pfam" id="PF03281">
    <property type="entry name" value="Mab-21"/>
    <property type="match status" value="1"/>
</dbReference>
<keyword evidence="2 3" id="KW-0040">ANK repeat</keyword>
<dbReference type="SUPFAM" id="SSF48403">
    <property type="entry name" value="Ankyrin repeat"/>
    <property type="match status" value="1"/>
</dbReference>
<evidence type="ECO:0000256" key="3">
    <source>
        <dbReference type="PROSITE-ProRule" id="PRU00023"/>
    </source>
</evidence>
<dbReference type="Pfam" id="PF00023">
    <property type="entry name" value="Ank"/>
    <property type="match status" value="1"/>
</dbReference>
<reference evidence="5" key="1">
    <citation type="submission" date="2021-01" db="UniProtKB">
        <authorList>
            <consortium name="EnsemblMetazoa"/>
        </authorList>
    </citation>
    <scope>IDENTIFICATION</scope>
</reference>
<keyword evidence="6" id="KW-1185">Reference proteome</keyword>